<dbReference type="RefSeq" id="XP_005102740.1">
    <property type="nucleotide sequence ID" value="XM_005102683.1"/>
</dbReference>
<dbReference type="InterPro" id="IPR043502">
    <property type="entry name" value="DNA/RNA_pol_sf"/>
</dbReference>
<dbReference type="SUPFAM" id="SSF56672">
    <property type="entry name" value="DNA/RNA polymerases"/>
    <property type="match status" value="1"/>
</dbReference>
<dbReference type="CDD" id="cd01647">
    <property type="entry name" value="RT_LTR"/>
    <property type="match status" value="1"/>
</dbReference>
<dbReference type="InterPro" id="IPR036397">
    <property type="entry name" value="RNaseH_sf"/>
</dbReference>
<evidence type="ECO:0000256" key="2">
    <source>
        <dbReference type="ARBA" id="ARBA00022679"/>
    </source>
</evidence>
<dbReference type="PANTHER" id="PTHR37984:SF5">
    <property type="entry name" value="PROTEIN NYNRIN-LIKE"/>
    <property type="match status" value="1"/>
</dbReference>
<evidence type="ECO:0000256" key="8">
    <source>
        <dbReference type="SAM" id="Coils"/>
    </source>
</evidence>
<dbReference type="PANTHER" id="PTHR37984">
    <property type="entry name" value="PROTEIN CBG26694"/>
    <property type="match status" value="1"/>
</dbReference>
<accession>A0ABM0JVW6</accession>
<keyword evidence="6" id="KW-0378">Hydrolase</keyword>
<evidence type="ECO:0000256" key="9">
    <source>
        <dbReference type="SAM" id="MobiDB-lite"/>
    </source>
</evidence>
<reference evidence="12" key="1">
    <citation type="submission" date="2025-08" db="UniProtKB">
        <authorList>
            <consortium name="RefSeq"/>
        </authorList>
    </citation>
    <scope>IDENTIFICATION</scope>
</reference>
<dbReference type="InterPro" id="IPR041373">
    <property type="entry name" value="RT_RNaseH"/>
</dbReference>
<dbReference type="SUPFAM" id="SSF53098">
    <property type="entry name" value="Ribonuclease H-like"/>
    <property type="match status" value="1"/>
</dbReference>
<dbReference type="Gene3D" id="1.10.340.70">
    <property type="match status" value="1"/>
</dbReference>
<dbReference type="InterPro" id="IPR041588">
    <property type="entry name" value="Integrase_H2C2"/>
</dbReference>
<dbReference type="EC" id="2.7.7.49" evidence="1"/>
<feature type="coiled-coil region" evidence="8">
    <location>
        <begin position="4"/>
        <end position="31"/>
    </location>
</feature>
<dbReference type="Gene3D" id="3.10.10.10">
    <property type="entry name" value="HIV Type 1 Reverse Transcriptase, subunit A, domain 1"/>
    <property type="match status" value="1"/>
</dbReference>
<dbReference type="CDD" id="cd09274">
    <property type="entry name" value="RNase_HI_RT_Ty3"/>
    <property type="match status" value="1"/>
</dbReference>
<dbReference type="InterPro" id="IPR021109">
    <property type="entry name" value="Peptidase_aspartic_dom_sf"/>
</dbReference>
<proteinExistence type="predicted"/>
<keyword evidence="4" id="KW-0540">Nuclease</keyword>
<dbReference type="Pfam" id="PF17921">
    <property type="entry name" value="Integrase_H2C2"/>
    <property type="match status" value="1"/>
</dbReference>
<keyword evidence="2" id="KW-0808">Transferase</keyword>
<evidence type="ECO:0000313" key="12">
    <source>
        <dbReference type="RefSeq" id="XP_005102740.1"/>
    </source>
</evidence>
<evidence type="ECO:0000256" key="5">
    <source>
        <dbReference type="ARBA" id="ARBA00022759"/>
    </source>
</evidence>
<gene>
    <name evidence="12" type="primary">LOC101850970</name>
</gene>
<dbReference type="Proteomes" id="UP000694888">
    <property type="component" value="Unplaced"/>
</dbReference>
<evidence type="ECO:0000259" key="10">
    <source>
        <dbReference type="PROSITE" id="PS50994"/>
    </source>
</evidence>
<dbReference type="InterPro" id="IPR000477">
    <property type="entry name" value="RT_dom"/>
</dbReference>
<keyword evidence="11" id="KW-1185">Reference proteome</keyword>
<evidence type="ECO:0000256" key="6">
    <source>
        <dbReference type="ARBA" id="ARBA00022801"/>
    </source>
</evidence>
<dbReference type="Gene3D" id="2.40.70.10">
    <property type="entry name" value="Acid Proteases"/>
    <property type="match status" value="1"/>
</dbReference>
<keyword evidence="8" id="KW-0175">Coiled coil</keyword>
<evidence type="ECO:0000256" key="7">
    <source>
        <dbReference type="ARBA" id="ARBA00022918"/>
    </source>
</evidence>
<dbReference type="InterPro" id="IPR043128">
    <property type="entry name" value="Rev_trsase/Diguanyl_cyclase"/>
</dbReference>
<dbReference type="PROSITE" id="PS50994">
    <property type="entry name" value="INTEGRASE"/>
    <property type="match status" value="1"/>
</dbReference>
<evidence type="ECO:0000313" key="11">
    <source>
        <dbReference type="Proteomes" id="UP000694888"/>
    </source>
</evidence>
<dbReference type="Gene3D" id="3.30.420.10">
    <property type="entry name" value="Ribonuclease H-like superfamily/Ribonuclease H"/>
    <property type="match status" value="1"/>
</dbReference>
<dbReference type="Pfam" id="PF00665">
    <property type="entry name" value="rve"/>
    <property type="match status" value="1"/>
</dbReference>
<name>A0ABM0JVW6_APLCA</name>
<feature type="region of interest" description="Disordered" evidence="9">
    <location>
        <begin position="215"/>
        <end position="266"/>
    </location>
</feature>
<feature type="compositionally biased region" description="Basic residues" evidence="9">
    <location>
        <begin position="250"/>
        <end position="264"/>
    </location>
</feature>
<dbReference type="SUPFAM" id="SSF50630">
    <property type="entry name" value="Acid proteases"/>
    <property type="match status" value="1"/>
</dbReference>
<dbReference type="InterPro" id="IPR050951">
    <property type="entry name" value="Retrovirus_Pol_polyprotein"/>
</dbReference>
<dbReference type="InterPro" id="IPR001584">
    <property type="entry name" value="Integrase_cat-core"/>
</dbReference>
<dbReference type="Pfam" id="PF00078">
    <property type="entry name" value="RVT_1"/>
    <property type="match status" value="1"/>
</dbReference>
<protein>
    <recommendedName>
        <fullName evidence="1">RNA-directed DNA polymerase</fullName>
        <ecNumber evidence="1">2.7.7.49</ecNumber>
    </recommendedName>
</protein>
<evidence type="ECO:0000256" key="1">
    <source>
        <dbReference type="ARBA" id="ARBA00012493"/>
    </source>
</evidence>
<dbReference type="Pfam" id="PF17917">
    <property type="entry name" value="RT_RNaseH"/>
    <property type="match status" value="1"/>
</dbReference>
<keyword evidence="3" id="KW-0548">Nucleotidyltransferase</keyword>
<organism evidence="11 12">
    <name type="scientific">Aplysia californica</name>
    <name type="common">California sea hare</name>
    <dbReference type="NCBI Taxonomy" id="6500"/>
    <lineage>
        <taxon>Eukaryota</taxon>
        <taxon>Metazoa</taxon>
        <taxon>Spiralia</taxon>
        <taxon>Lophotrochozoa</taxon>
        <taxon>Mollusca</taxon>
        <taxon>Gastropoda</taxon>
        <taxon>Heterobranchia</taxon>
        <taxon>Euthyneura</taxon>
        <taxon>Tectipleura</taxon>
        <taxon>Aplysiida</taxon>
        <taxon>Aplysioidea</taxon>
        <taxon>Aplysiidae</taxon>
        <taxon>Aplysia</taxon>
    </lineage>
</organism>
<dbReference type="Gene3D" id="3.30.70.270">
    <property type="match status" value="2"/>
</dbReference>
<dbReference type="InterPro" id="IPR012337">
    <property type="entry name" value="RNaseH-like_sf"/>
</dbReference>
<keyword evidence="5" id="KW-0255">Endonuclease</keyword>
<feature type="compositionally biased region" description="Polar residues" evidence="9">
    <location>
        <begin position="218"/>
        <end position="234"/>
    </location>
</feature>
<keyword evidence="7" id="KW-0695">RNA-directed DNA polymerase</keyword>
<sequence length="1265" mass="143405">MSRSQSQDELIKQLREQMSQQQQQIEVLLAIVQQKKTVISTKFGEFDPSIELWSDYWSRFETFTKANAIPVDRRAEIFLTNQSSVVYKLLMNLAQQQLPPRDINSLSMTEIAAHMTDQYNSKRFIVRERFRFWTKTERKPGETVHELAARFRQEAATCDFASISDPLDEAMRIRFVCSIHNKATIKALFKVKDDELTFARAIELASEAEEASKVAKETLSQDTAVHKVGQSQRRTPGKPSWPKQQTTLQHKPHHEKKGPQQKRCTRCDGAHTPDSCRFATATCRFCNIKGHIEAACRKKKRQRVTIVKAVKASSMKPITQDCFISGHPVQLEVDTGSRDNFISLSTWRLLNSPKMAPTSSQYRCASDQDLPVLGVFTAPTTLAKDDKPKQQKFVVTRLQLNLLGRESFRSLGLSLDQLLYNKVNKVFQDIKPDTSLQSSCQQLCQEFPDLFKKELGTLKDFELEVRFKPDVQSVFHKPRPVPIAVQEDLDSAIQAGINRGIWEPVQFNSYGTPVVPIKKKSPQGQSSIRVCGDYSVTVNQQLETHRHPMPQPEDLMRRLGRGHCFTKIDLADAYNQICLGPESQKKLALSSHKGVLLQKRLPFGITSAPGYFQEIMDQLTQDLPGVAVYLDDILVSGNNSAEHLQNLRGLLQRLQDKELRCRLEKCSFAQPFVEYLGHYLSKNGIAKGSKTDAIMKMPAPSNVSSLRSFLGQVQFYSKFLPKLSTILEPLYRQTKKDTPWQWGAPEQTAFQHIKDCLSADTVLAHFNPALEVGISCDASDVGIDCVLFHIYSDGSERPIANVSKTLTQTQRRYSQIQKETLAIIFGLNKFHQFLYGRRFILVTDHKPLIALFGSTKPIPALAANRLARWALTLSQYDYSIEYRKTSAHGNADALSRLPAGADPSFDREETGADSATICTIKLISSQIAPADPKVLERETSKDPTLTRVIQHLQGNWPKNLGDQIKPFYVLRDSLSLANGCIFYGHRVVIPKTMQPQVLQILHLGHFGMQRMKQLARTAVYWPRIDADIEDVARHCTACNEHQRLPLKQPSHPWITPNEPWSHVHIDHAINFRGHNWLVMVDAFSKYPCIHLMSSITTKATTRRLDEDFAHFGYPHAIVTDNATCFSSAEFQTWCEQRGIQHLHGAPYHPETNGAAERLVQTFKQSLKKSDLPPADALQEFLMHYRRTPLASGNSPSELLNGRQIRTTLDVIIPSQRQTTPRIRDEPVPARRLNKDSPCFALSYKGGRKDRWKPAVVTAFLGHKLY</sequence>
<dbReference type="GeneID" id="101850970"/>
<evidence type="ECO:0000256" key="4">
    <source>
        <dbReference type="ARBA" id="ARBA00022722"/>
    </source>
</evidence>
<feature type="domain" description="Integrase catalytic" evidence="10">
    <location>
        <begin position="1048"/>
        <end position="1221"/>
    </location>
</feature>
<evidence type="ECO:0000256" key="3">
    <source>
        <dbReference type="ARBA" id="ARBA00022695"/>
    </source>
</evidence>